<reference evidence="7 8" key="1">
    <citation type="journal article" date="2019" name="PLoS Pathog.">
        <title>Genome sequence of the bovine parasite Schistosoma bovis Tanzania.</title>
        <authorList>
            <person name="Oey H."/>
            <person name="Zakrzewski M."/>
            <person name="Gobert G."/>
            <person name="Gravermann K."/>
            <person name="Stoye J."/>
            <person name="Jones M."/>
            <person name="Mcmanus D."/>
            <person name="Krause L."/>
        </authorList>
    </citation>
    <scope>NUCLEOTIDE SEQUENCE [LARGE SCALE GENOMIC DNA]</scope>
    <source>
        <strain evidence="7 8">TAN1997</strain>
    </source>
</reference>
<gene>
    <name evidence="7" type="ORF">DC041_0000832</name>
</gene>
<keyword evidence="4" id="KW-0862">Zinc</keyword>
<keyword evidence="8" id="KW-1185">Reference proteome</keyword>
<evidence type="ECO:0000256" key="5">
    <source>
        <dbReference type="ARBA" id="ARBA00023136"/>
    </source>
</evidence>
<comment type="subcellular location">
    <subcellularLocation>
        <location evidence="1">Late endosome membrane</location>
        <topology evidence="1">Peripheral membrane protein</topology>
        <orientation evidence="1">Cytoplasmic side</orientation>
    </subcellularLocation>
</comment>
<dbReference type="GO" id="GO:0008270">
    <property type="term" value="F:zinc ion binding"/>
    <property type="evidence" value="ECO:0007669"/>
    <property type="project" value="UniProtKB-KW"/>
</dbReference>
<dbReference type="Pfam" id="PF23356">
    <property type="entry name" value="TPR_PEP5_VPS11"/>
    <property type="match status" value="1"/>
</dbReference>
<evidence type="ECO:0000313" key="7">
    <source>
        <dbReference type="EMBL" id="RTG84232.1"/>
    </source>
</evidence>
<dbReference type="GO" id="GO:0006904">
    <property type="term" value="P:vesicle docking involved in exocytosis"/>
    <property type="evidence" value="ECO:0007669"/>
    <property type="project" value="TreeGrafter"/>
</dbReference>
<evidence type="ECO:0000256" key="4">
    <source>
        <dbReference type="ARBA" id="ARBA00022833"/>
    </source>
</evidence>
<name>A0A430Q953_SCHBO</name>
<evidence type="ECO:0000256" key="1">
    <source>
        <dbReference type="ARBA" id="ARBA00004492"/>
    </source>
</evidence>
<dbReference type="GO" id="GO:0048284">
    <property type="term" value="P:organelle fusion"/>
    <property type="evidence" value="ECO:0007669"/>
    <property type="project" value="TreeGrafter"/>
</dbReference>
<dbReference type="GO" id="GO:0031902">
    <property type="term" value="C:late endosome membrane"/>
    <property type="evidence" value="ECO:0007669"/>
    <property type="project" value="UniProtKB-SubCell"/>
</dbReference>
<keyword evidence="3" id="KW-0863">Zinc-finger</keyword>
<comment type="caution">
    <text evidence="7">The sequence shown here is derived from an EMBL/GenBank/DDBJ whole genome shotgun (WGS) entry which is preliminary data.</text>
</comment>
<evidence type="ECO:0000313" key="8">
    <source>
        <dbReference type="Proteomes" id="UP000290809"/>
    </source>
</evidence>
<dbReference type="GO" id="GO:0030897">
    <property type="term" value="C:HOPS complex"/>
    <property type="evidence" value="ECO:0007669"/>
    <property type="project" value="TreeGrafter"/>
</dbReference>
<dbReference type="GO" id="GO:0030674">
    <property type="term" value="F:protein-macromolecule adaptor activity"/>
    <property type="evidence" value="ECO:0007669"/>
    <property type="project" value="TreeGrafter"/>
</dbReference>
<dbReference type="EMBL" id="QMKO01002229">
    <property type="protein sequence ID" value="RTG84232.1"/>
    <property type="molecule type" value="Genomic_DNA"/>
</dbReference>
<feature type="region of interest" description="Disordered" evidence="6">
    <location>
        <begin position="502"/>
        <end position="575"/>
    </location>
</feature>
<evidence type="ECO:0000256" key="3">
    <source>
        <dbReference type="ARBA" id="ARBA00022771"/>
    </source>
</evidence>
<dbReference type="STRING" id="6184.A0A430Q953"/>
<sequence length="575" mass="65054">MLFSKKNFNLAIEIAKSQHFDENELAHIFWRYADHLYKQKDYDASIREYIKTIGKLEASFVIQRVKALKERNLSTSDHLILLLNCYCRLQDVDKIEQFVKAPINPMLDITSALHVLKQSKYINAAVKLAENTDRYIDCIGLLIEDLNDGKSALKMINRLNFDEALKSISEYGHQLITRCPEDTIKLLDKLCAHPDASRINVQHFLKVFVNNPKGLMQFLDRYINTASPSKLVAGVVDTFLELLLYEANRLEADKSMTNEESVQLFQLAMQLLSNSELQYDEKKALVVCHQRQFYKGCIYLWEKQKLYDQILRYYISQDMNKEIMSVCEDYGKLLAEINNTLPINKSISGNVKESPDQLLIQLKTALDLAKELPTTKGSHNIPSFANNISTTTLVTDFNSSSIHSPLLSKALSNVLAQSSGLLTNQSKSIGNQNLKNANRDDVMSPTLPRNSLSNQTTSTSTNAKTPYTASDYHSSSTNPFELESSMSVGYFSSTNPAQSNLSVHKSLNPFDETSDSVNFNDDEGDGNENVTSHSFSHRSEHHESVDVGFNESLTGEQQRQQNVSKPRSLNPFDWD</sequence>
<proteinExistence type="predicted"/>
<dbReference type="Proteomes" id="UP000290809">
    <property type="component" value="Unassembled WGS sequence"/>
</dbReference>
<keyword evidence="5" id="KW-0472">Membrane</keyword>
<protein>
    <submittedName>
        <fullName evidence="7">Vacuolar protein sorting-associated protein 11</fullName>
    </submittedName>
</protein>
<accession>A0A430Q953</accession>
<dbReference type="PANTHER" id="PTHR23323">
    <property type="entry name" value="VACUOLAR PROTEIN SORTING-ASSOCIATED PROTEIN"/>
    <property type="match status" value="1"/>
</dbReference>
<evidence type="ECO:0000256" key="2">
    <source>
        <dbReference type="ARBA" id="ARBA00022723"/>
    </source>
</evidence>
<feature type="compositionally biased region" description="Low complexity" evidence="6">
    <location>
        <begin position="450"/>
        <end position="462"/>
    </location>
</feature>
<feature type="compositionally biased region" description="Polar residues" evidence="6">
    <location>
        <begin position="551"/>
        <end position="567"/>
    </location>
</feature>
<feature type="region of interest" description="Disordered" evidence="6">
    <location>
        <begin position="425"/>
        <end position="478"/>
    </location>
</feature>
<dbReference type="PANTHER" id="PTHR23323:SF24">
    <property type="entry name" value="VACUOLAR PROTEIN SORTING-ASSOCIATED PROTEIN 11 HOMOLOG"/>
    <property type="match status" value="1"/>
</dbReference>
<feature type="compositionally biased region" description="Polar residues" evidence="6">
    <location>
        <begin position="463"/>
        <end position="478"/>
    </location>
</feature>
<keyword evidence="2" id="KW-0479">Metal-binding</keyword>
<dbReference type="InterPro" id="IPR057308">
    <property type="entry name" value="CHCR_PEP5_VPS11"/>
</dbReference>
<feature type="compositionally biased region" description="Polar residues" evidence="6">
    <location>
        <begin position="425"/>
        <end position="436"/>
    </location>
</feature>
<dbReference type="GO" id="GO:0007032">
    <property type="term" value="P:endosome organization"/>
    <property type="evidence" value="ECO:0007669"/>
    <property type="project" value="TreeGrafter"/>
</dbReference>
<dbReference type="AlphaFoldDB" id="A0A430Q953"/>
<organism evidence="7 8">
    <name type="scientific">Schistosoma bovis</name>
    <name type="common">Blood fluke</name>
    <dbReference type="NCBI Taxonomy" id="6184"/>
    <lineage>
        <taxon>Eukaryota</taxon>
        <taxon>Metazoa</taxon>
        <taxon>Spiralia</taxon>
        <taxon>Lophotrochozoa</taxon>
        <taxon>Platyhelminthes</taxon>
        <taxon>Trematoda</taxon>
        <taxon>Digenea</taxon>
        <taxon>Strigeidida</taxon>
        <taxon>Schistosomatoidea</taxon>
        <taxon>Schistosomatidae</taxon>
        <taxon>Schistosoma</taxon>
    </lineage>
</organism>
<evidence type="ECO:0000256" key="6">
    <source>
        <dbReference type="SAM" id="MobiDB-lite"/>
    </source>
</evidence>
<dbReference type="GO" id="GO:0007033">
    <property type="term" value="P:vacuole organization"/>
    <property type="evidence" value="ECO:0007669"/>
    <property type="project" value="TreeGrafter"/>
</dbReference>